<organism evidence="2 3">
    <name type="scientific">Discostella pseudostelligera</name>
    <dbReference type="NCBI Taxonomy" id="259834"/>
    <lineage>
        <taxon>Eukaryota</taxon>
        <taxon>Sar</taxon>
        <taxon>Stramenopiles</taxon>
        <taxon>Ochrophyta</taxon>
        <taxon>Bacillariophyta</taxon>
        <taxon>Coscinodiscophyceae</taxon>
        <taxon>Thalassiosirophycidae</taxon>
        <taxon>Stephanodiscales</taxon>
        <taxon>Stephanodiscaceae</taxon>
        <taxon>Discostella</taxon>
    </lineage>
</organism>
<dbReference type="Pfam" id="PF13398">
    <property type="entry name" value="Peptidase_M50B"/>
    <property type="match status" value="1"/>
</dbReference>
<dbReference type="Proteomes" id="UP001530293">
    <property type="component" value="Unassembled WGS sequence"/>
</dbReference>
<protein>
    <submittedName>
        <fullName evidence="2">Uncharacterized protein</fullName>
    </submittedName>
</protein>
<evidence type="ECO:0000313" key="2">
    <source>
        <dbReference type="EMBL" id="KAL3760115.1"/>
    </source>
</evidence>
<gene>
    <name evidence="2" type="ORF">ACHAWU_002186</name>
</gene>
<feature type="transmembrane region" description="Helical" evidence="1">
    <location>
        <begin position="71"/>
        <end position="89"/>
    </location>
</feature>
<evidence type="ECO:0000256" key="1">
    <source>
        <dbReference type="SAM" id="Phobius"/>
    </source>
</evidence>
<feature type="transmembrane region" description="Helical" evidence="1">
    <location>
        <begin position="46"/>
        <end position="65"/>
    </location>
</feature>
<dbReference type="InterPro" id="IPR049500">
    <property type="entry name" value="Peptidase_M50B-like"/>
</dbReference>
<dbReference type="PANTHER" id="PTHR33979:SF2">
    <property type="entry name" value="PEPTIDASE M50B-LIKE-DOMAIN-CONTAINING PROTEIN"/>
    <property type="match status" value="1"/>
</dbReference>
<accession>A0ABD3M7R3</accession>
<proteinExistence type="predicted"/>
<keyword evidence="1" id="KW-0472">Membrane</keyword>
<name>A0ABD3M7R3_9STRA</name>
<feature type="transmembrane region" description="Helical" evidence="1">
    <location>
        <begin position="123"/>
        <end position="141"/>
    </location>
</feature>
<keyword evidence="1" id="KW-1133">Transmembrane helix</keyword>
<dbReference type="AlphaFoldDB" id="A0ABD3M7R3"/>
<keyword evidence="3" id="KW-1185">Reference proteome</keyword>
<evidence type="ECO:0000313" key="3">
    <source>
        <dbReference type="Proteomes" id="UP001530293"/>
    </source>
</evidence>
<keyword evidence="1" id="KW-0812">Transmembrane</keyword>
<feature type="transmembrane region" description="Helical" evidence="1">
    <location>
        <begin position="96"/>
        <end position="117"/>
    </location>
</feature>
<comment type="caution">
    <text evidence="2">The sequence shown here is derived from an EMBL/GenBank/DDBJ whole genome shotgun (WGS) entry which is preliminary data.</text>
</comment>
<dbReference type="PANTHER" id="PTHR33979">
    <property type="entry name" value="OS02G0221600 PROTEIN"/>
    <property type="match status" value="1"/>
</dbReference>
<feature type="transmembrane region" description="Helical" evidence="1">
    <location>
        <begin position="168"/>
        <end position="192"/>
    </location>
</feature>
<sequence>MKLIAVFVHEFSHATACWITGGKVDAIEVYNNEGGVTKYHGGKRCIVIPAGYLGCAFWGMVLVVLSGDRTTSLISACLFLFALVVSLFCAPNRTMILLSVGFCILTVGFILMDRFLFHPLLQYLTLFYGTFIGSFSLYDIYDDLITRTVEGSDAHACHQLIPCCLPRFVGLQFAIVALGFQTVGLYLALVWMTSE</sequence>
<reference evidence="2 3" key="1">
    <citation type="submission" date="2024-10" db="EMBL/GenBank/DDBJ databases">
        <title>Updated reference genomes for cyclostephanoid diatoms.</title>
        <authorList>
            <person name="Roberts W.R."/>
            <person name="Alverson A.J."/>
        </authorList>
    </citation>
    <scope>NUCLEOTIDE SEQUENCE [LARGE SCALE GENOMIC DNA]</scope>
    <source>
        <strain evidence="2 3">AJA232-27</strain>
    </source>
</reference>
<dbReference type="EMBL" id="JALLBG020000192">
    <property type="protein sequence ID" value="KAL3760115.1"/>
    <property type="molecule type" value="Genomic_DNA"/>
</dbReference>